<evidence type="ECO:0000259" key="11">
    <source>
        <dbReference type="SMART" id="SM00861"/>
    </source>
</evidence>
<dbReference type="PANTHER" id="PTHR43322">
    <property type="entry name" value="1-D-DEOXYXYLULOSE 5-PHOSPHATE SYNTHASE-RELATED"/>
    <property type="match status" value="1"/>
</dbReference>
<keyword evidence="8 10" id="KW-0786">Thiamine pyrophosphate</keyword>
<dbReference type="CDD" id="cd02007">
    <property type="entry name" value="TPP_DXS"/>
    <property type="match status" value="1"/>
</dbReference>
<dbReference type="SMART" id="SM00861">
    <property type="entry name" value="Transket_pyr"/>
    <property type="match status" value="1"/>
</dbReference>
<keyword evidence="13" id="KW-1185">Reference proteome</keyword>
<dbReference type="GO" id="GO:0008661">
    <property type="term" value="F:1-deoxy-D-xylulose-5-phosphate synthase activity"/>
    <property type="evidence" value="ECO:0007669"/>
    <property type="project" value="UniProtKB-UniRule"/>
</dbReference>
<comment type="cofactor">
    <cofactor evidence="10">
        <name>thiamine diphosphate</name>
        <dbReference type="ChEBI" id="CHEBI:58937"/>
    </cofactor>
    <text evidence="10">Binds 1 thiamine pyrophosphate per subunit.</text>
</comment>
<feature type="binding site" evidence="10">
    <location>
        <position position="284"/>
    </location>
    <ligand>
        <name>thiamine diphosphate</name>
        <dbReference type="ChEBI" id="CHEBI:58937"/>
    </ligand>
</feature>
<dbReference type="RefSeq" id="WP_213543804.1">
    <property type="nucleotide sequence ID" value="NZ_AP023421.1"/>
</dbReference>
<dbReference type="Pfam" id="PF13292">
    <property type="entry name" value="DXP_synthase_N"/>
    <property type="match status" value="1"/>
</dbReference>
<dbReference type="GO" id="GO:0009228">
    <property type="term" value="P:thiamine biosynthetic process"/>
    <property type="evidence" value="ECO:0007669"/>
    <property type="project" value="UniProtKB-UniRule"/>
</dbReference>
<evidence type="ECO:0000256" key="9">
    <source>
        <dbReference type="ARBA" id="ARBA00023229"/>
    </source>
</evidence>
<dbReference type="EMBL" id="AP023421">
    <property type="protein sequence ID" value="BCK85835.1"/>
    <property type="molecule type" value="Genomic_DNA"/>
</dbReference>
<keyword evidence="9 10" id="KW-0414">Isoprene biosynthesis</keyword>
<reference evidence="12" key="1">
    <citation type="submission" date="2020-09" db="EMBL/GenBank/DDBJ databases">
        <title>New species isolated from human feces.</title>
        <authorList>
            <person name="Kitahara M."/>
            <person name="Shigeno Y."/>
            <person name="Shime M."/>
            <person name="Matsumoto Y."/>
            <person name="Nakamura S."/>
            <person name="Motooka D."/>
            <person name="Fukuoka S."/>
            <person name="Nishikawa H."/>
            <person name="Benno Y."/>
        </authorList>
    </citation>
    <scope>NUCLEOTIDE SEQUENCE</scope>
    <source>
        <strain evidence="12">MM59</strain>
        <plasmid evidence="12">pMM59_01</plasmid>
    </source>
</reference>
<dbReference type="GO" id="GO:0000287">
    <property type="term" value="F:magnesium ion binding"/>
    <property type="evidence" value="ECO:0007669"/>
    <property type="project" value="UniProtKB-UniRule"/>
</dbReference>
<dbReference type="InterPro" id="IPR005477">
    <property type="entry name" value="Dxylulose-5-P_synthase"/>
</dbReference>
<evidence type="ECO:0000256" key="8">
    <source>
        <dbReference type="ARBA" id="ARBA00023052"/>
    </source>
</evidence>
<dbReference type="KEGG" id="pfaa:MM59RIKEN_31540"/>
<keyword evidence="6 10" id="KW-0460">Magnesium</keyword>
<feature type="binding site" evidence="10">
    <location>
        <position position="173"/>
    </location>
    <ligand>
        <name>Mg(2+)</name>
        <dbReference type="ChEBI" id="CHEBI:18420"/>
    </ligand>
</feature>
<evidence type="ECO:0000256" key="2">
    <source>
        <dbReference type="ARBA" id="ARBA00011081"/>
    </source>
</evidence>
<evidence type="ECO:0000256" key="6">
    <source>
        <dbReference type="ARBA" id="ARBA00022842"/>
    </source>
</evidence>
<dbReference type="InterPro" id="IPR049557">
    <property type="entry name" value="Transketolase_CS"/>
</dbReference>
<dbReference type="Pfam" id="PF02780">
    <property type="entry name" value="Transketolase_C"/>
    <property type="match status" value="1"/>
</dbReference>
<dbReference type="InterPro" id="IPR029061">
    <property type="entry name" value="THDP-binding"/>
</dbReference>
<feature type="domain" description="Transketolase-like pyrimidine-binding" evidence="11">
    <location>
        <begin position="313"/>
        <end position="477"/>
    </location>
</feature>
<feature type="binding site" evidence="10">
    <location>
        <position position="144"/>
    </location>
    <ligand>
        <name>Mg(2+)</name>
        <dbReference type="ChEBI" id="CHEBI:18420"/>
    </ligand>
</feature>
<protein>
    <recommendedName>
        <fullName evidence="10">1-deoxy-D-xylulose-5-phosphate synthase</fullName>
        <ecNumber evidence="10">2.2.1.7</ecNumber>
    </recommendedName>
    <alternativeName>
        <fullName evidence="10">1-deoxyxylulose-5-phosphate synthase</fullName>
        <shortName evidence="10">DXP synthase</shortName>
        <shortName evidence="10">DXPS</shortName>
    </alternativeName>
</protein>
<dbReference type="Proteomes" id="UP000679848">
    <property type="component" value="Plasmid pMM59_01"/>
</dbReference>
<comment type="cofactor">
    <cofactor evidence="10">
        <name>Mg(2+)</name>
        <dbReference type="ChEBI" id="CHEBI:18420"/>
    </cofactor>
    <text evidence="10">Binds 1 Mg(2+) ion per subunit.</text>
</comment>
<evidence type="ECO:0000313" key="12">
    <source>
        <dbReference type="EMBL" id="BCK85835.1"/>
    </source>
</evidence>
<dbReference type="GO" id="GO:0019288">
    <property type="term" value="P:isopentenyl diphosphate biosynthetic process, methylerythritol 4-phosphate pathway"/>
    <property type="evidence" value="ECO:0007669"/>
    <property type="project" value="TreeGrafter"/>
</dbReference>
<evidence type="ECO:0000256" key="10">
    <source>
        <dbReference type="HAMAP-Rule" id="MF_00315"/>
    </source>
</evidence>
<dbReference type="GO" id="GO:0016114">
    <property type="term" value="P:terpenoid biosynthetic process"/>
    <property type="evidence" value="ECO:0007669"/>
    <property type="project" value="UniProtKB-UniRule"/>
</dbReference>
<dbReference type="PANTHER" id="PTHR43322:SF5">
    <property type="entry name" value="1-DEOXY-D-XYLULOSE-5-PHOSPHATE SYNTHASE, CHLOROPLASTIC"/>
    <property type="match status" value="1"/>
</dbReference>
<dbReference type="AlphaFoldDB" id="A0A830QS76"/>
<evidence type="ECO:0000256" key="7">
    <source>
        <dbReference type="ARBA" id="ARBA00022977"/>
    </source>
</evidence>
<comment type="pathway">
    <text evidence="1 10">Metabolic intermediate biosynthesis; 1-deoxy-D-xylulose 5-phosphate biosynthesis; 1-deoxy-D-xylulose 5-phosphate from D-glyceraldehyde 3-phosphate and pyruvate: step 1/1.</text>
</comment>
<evidence type="ECO:0000313" key="13">
    <source>
        <dbReference type="Proteomes" id="UP000679848"/>
    </source>
</evidence>
<keyword evidence="7 10" id="KW-0784">Thiamine biosynthesis</keyword>
<dbReference type="Pfam" id="PF02779">
    <property type="entry name" value="Transket_pyr"/>
    <property type="match status" value="1"/>
</dbReference>
<comment type="function">
    <text evidence="10">Catalyzes the acyloin condensation reaction between C atoms 2 and 3 of pyruvate and glyceraldehyde 3-phosphate to yield 1-deoxy-D-xylulose-5-phosphate (DXP).</text>
</comment>
<dbReference type="HAMAP" id="MF_00315">
    <property type="entry name" value="DXP_synth"/>
    <property type="match status" value="1"/>
</dbReference>
<dbReference type="InterPro" id="IPR009014">
    <property type="entry name" value="Transketo_C/PFOR_II"/>
</dbReference>
<dbReference type="EC" id="2.2.1.7" evidence="10"/>
<dbReference type="Gene3D" id="3.40.50.920">
    <property type="match status" value="1"/>
</dbReference>
<comment type="catalytic activity">
    <reaction evidence="10">
        <text>D-glyceraldehyde 3-phosphate + pyruvate + H(+) = 1-deoxy-D-xylulose 5-phosphate + CO2</text>
        <dbReference type="Rhea" id="RHEA:12605"/>
        <dbReference type="ChEBI" id="CHEBI:15361"/>
        <dbReference type="ChEBI" id="CHEBI:15378"/>
        <dbReference type="ChEBI" id="CHEBI:16526"/>
        <dbReference type="ChEBI" id="CHEBI:57792"/>
        <dbReference type="ChEBI" id="CHEBI:59776"/>
        <dbReference type="EC" id="2.2.1.7"/>
    </reaction>
</comment>
<feature type="binding site" evidence="10">
    <location>
        <begin position="145"/>
        <end position="146"/>
    </location>
    <ligand>
        <name>thiamine diphosphate</name>
        <dbReference type="ChEBI" id="CHEBI:58937"/>
    </ligand>
</feature>
<dbReference type="SUPFAM" id="SSF52518">
    <property type="entry name" value="Thiamin diphosphate-binding fold (THDP-binding)"/>
    <property type="match status" value="1"/>
</dbReference>
<dbReference type="SUPFAM" id="SSF52922">
    <property type="entry name" value="TK C-terminal domain-like"/>
    <property type="match status" value="1"/>
</dbReference>
<comment type="similarity">
    <text evidence="2 10">Belongs to the transketolase family. DXPS subfamily.</text>
</comment>
<evidence type="ECO:0000256" key="4">
    <source>
        <dbReference type="ARBA" id="ARBA00022679"/>
    </source>
</evidence>
<gene>
    <name evidence="10 12" type="primary">dxs</name>
    <name evidence="12" type="ORF">MM59RIKEN_31540</name>
</gene>
<keyword evidence="4 10" id="KW-0808">Transferase</keyword>
<dbReference type="PROSITE" id="PS00801">
    <property type="entry name" value="TRANSKETOLASE_1"/>
    <property type="match status" value="1"/>
</dbReference>
<dbReference type="NCBIfam" id="TIGR00204">
    <property type="entry name" value="dxs"/>
    <property type="match status" value="1"/>
</dbReference>
<evidence type="ECO:0000256" key="3">
    <source>
        <dbReference type="ARBA" id="ARBA00011738"/>
    </source>
</evidence>
<comment type="subunit">
    <text evidence="3 10">Homodimer.</text>
</comment>
<dbReference type="InterPro" id="IPR033248">
    <property type="entry name" value="Transketolase_C"/>
</dbReference>
<dbReference type="GO" id="GO:0030976">
    <property type="term" value="F:thiamine pyrophosphate binding"/>
    <property type="evidence" value="ECO:0007669"/>
    <property type="project" value="UniProtKB-UniRule"/>
</dbReference>
<dbReference type="UniPathway" id="UPA00064">
    <property type="reaction ID" value="UER00091"/>
</dbReference>
<dbReference type="CDD" id="cd07033">
    <property type="entry name" value="TPP_PYR_DXS_TK_like"/>
    <property type="match status" value="1"/>
</dbReference>
<geneLocation type="plasmid" evidence="12 13">
    <name>pMM59_01</name>
</geneLocation>
<feature type="binding site" evidence="10">
    <location>
        <position position="364"/>
    </location>
    <ligand>
        <name>thiamine diphosphate</name>
        <dbReference type="ChEBI" id="CHEBI:58937"/>
    </ligand>
</feature>
<dbReference type="GO" id="GO:0005829">
    <property type="term" value="C:cytosol"/>
    <property type="evidence" value="ECO:0007669"/>
    <property type="project" value="TreeGrafter"/>
</dbReference>
<organism evidence="12 13">
    <name type="scientific">Pusillibacter faecalis</name>
    <dbReference type="NCBI Taxonomy" id="2714358"/>
    <lineage>
        <taxon>Bacteria</taxon>
        <taxon>Bacillati</taxon>
        <taxon>Bacillota</taxon>
        <taxon>Clostridia</taxon>
        <taxon>Eubacteriales</taxon>
        <taxon>Oscillospiraceae</taxon>
        <taxon>Pusillibacter</taxon>
    </lineage>
</organism>
<feature type="binding site" evidence="10">
    <location>
        <begin position="113"/>
        <end position="115"/>
    </location>
    <ligand>
        <name>thiamine diphosphate</name>
        <dbReference type="ChEBI" id="CHEBI:58937"/>
    </ligand>
</feature>
<sequence length="619" mass="67248">MILEHIQSPADVKSLEREQLPQLCQELRKFLVQHVSETGGHLASNLGAVELTVAIHRVFDTAVDRLVFDVGHQCYIHKALTGRQELFSTLRQFQGLSGFPKPHESEHDAFIAGHASNSVSVALGMARARTLQNEDYSVLALIGDGAMTGGLAYEGLNNAGASGEPLIVILNDNGMSIAPNVGAMPSHLSRLRSKPAYYHFKKWYRSLFGKHPMENGLYRFNHRVKTALKKTLWPGSTLFEDMGFTYLGPIDGHDLPRLCDVLQWAQELHGPVVVHVYTVKGKGYSFAEQNPGKFHGIAPFDPETGLLKKEAAESFSDQFGKAMISCATQDERVCAITAAMAEGTGLSEFAKEFPQRFFDVAIAEGHGVSMAAGLAAQGMIPVFAVYSTFLQRGYDQLIHDVALERLHVVLAVDRAGLVGADGETHHGCFDALYLSEIPGFTVLCPASFAELRTMLRRALFEIDGPVAVRYPRGGEEAFRKDCSAEPLVRLREGGDITLLGYGILINQLLEAAELLEAEGIHAEVLKLNQISPLSGDLLYTFFGERKPLLVLEDALGAGCVGQRVAAILTEGGLSPSRLILKNMEKHFAPEGSVAELNHRFGLDAAGVAAAVQEAIGHGQ</sequence>
<proteinExistence type="inferred from homology"/>
<keyword evidence="5 10" id="KW-0479">Metal-binding</keyword>
<dbReference type="NCBIfam" id="NF003933">
    <property type="entry name" value="PRK05444.2-2"/>
    <property type="match status" value="1"/>
</dbReference>
<accession>A0A830QS76</accession>
<evidence type="ECO:0000256" key="5">
    <source>
        <dbReference type="ARBA" id="ARBA00022723"/>
    </source>
</evidence>
<feature type="binding site" evidence="10">
    <location>
        <position position="173"/>
    </location>
    <ligand>
        <name>thiamine diphosphate</name>
        <dbReference type="ChEBI" id="CHEBI:58937"/>
    </ligand>
</feature>
<dbReference type="Gene3D" id="3.40.50.970">
    <property type="match status" value="2"/>
</dbReference>
<feature type="binding site" evidence="10">
    <location>
        <position position="72"/>
    </location>
    <ligand>
        <name>thiamine diphosphate</name>
        <dbReference type="ChEBI" id="CHEBI:58937"/>
    </ligand>
</feature>
<keyword evidence="12" id="KW-0614">Plasmid</keyword>
<evidence type="ECO:0000256" key="1">
    <source>
        <dbReference type="ARBA" id="ARBA00004980"/>
    </source>
</evidence>
<name>A0A830QS76_9FIRM</name>
<dbReference type="InterPro" id="IPR005475">
    <property type="entry name" value="Transketolase-like_Pyr-bd"/>
</dbReference>